<reference evidence="1" key="1">
    <citation type="submission" date="2021-02" db="EMBL/GenBank/DDBJ databases">
        <authorList>
            <person name="Nowell W R."/>
        </authorList>
    </citation>
    <scope>NUCLEOTIDE SEQUENCE</scope>
</reference>
<dbReference type="AlphaFoldDB" id="A0A816SL94"/>
<feature type="non-terminal residue" evidence="1">
    <location>
        <position position="1"/>
    </location>
</feature>
<sequence length="158" mass="18919">PSILLIIEMMHLSERHEPTFIKIKLLLKIIFSNNHNIYLWGNIKKELSHFYQFGLFDENDIDSIKERNIQDEFKIYFHQTYPLSPDIKFQVNETYSLQFAIYKMFNEWLSKRFTLANFGCGLDTALNTIIIPRQLLNQQPRRVIPRLGSYRIPTRVRP</sequence>
<proteinExistence type="predicted"/>
<accession>A0A816SL94</accession>
<keyword evidence="4" id="KW-1185">Reference proteome</keyword>
<evidence type="ECO:0000313" key="3">
    <source>
        <dbReference type="Proteomes" id="UP000663856"/>
    </source>
</evidence>
<dbReference type="Proteomes" id="UP000663856">
    <property type="component" value="Unassembled WGS sequence"/>
</dbReference>
<evidence type="ECO:0000313" key="2">
    <source>
        <dbReference type="EMBL" id="CAF4476727.1"/>
    </source>
</evidence>
<evidence type="ECO:0000313" key="1">
    <source>
        <dbReference type="EMBL" id="CAF2085051.1"/>
    </source>
</evidence>
<dbReference type="EMBL" id="CAJOBG010049942">
    <property type="protein sequence ID" value="CAF4476727.1"/>
    <property type="molecule type" value="Genomic_DNA"/>
</dbReference>
<evidence type="ECO:0000313" key="4">
    <source>
        <dbReference type="Proteomes" id="UP000663866"/>
    </source>
</evidence>
<dbReference type="EMBL" id="CAJNRF010006831">
    <property type="protein sequence ID" value="CAF2085051.1"/>
    <property type="molecule type" value="Genomic_DNA"/>
</dbReference>
<gene>
    <name evidence="2" type="ORF">OVN521_LOCUS39353</name>
    <name evidence="1" type="ORF">WKI299_LOCUS16952</name>
</gene>
<organism evidence="1 3">
    <name type="scientific">Rotaria magnacalcarata</name>
    <dbReference type="NCBI Taxonomy" id="392030"/>
    <lineage>
        <taxon>Eukaryota</taxon>
        <taxon>Metazoa</taxon>
        <taxon>Spiralia</taxon>
        <taxon>Gnathifera</taxon>
        <taxon>Rotifera</taxon>
        <taxon>Eurotatoria</taxon>
        <taxon>Bdelloidea</taxon>
        <taxon>Philodinida</taxon>
        <taxon>Philodinidae</taxon>
        <taxon>Rotaria</taxon>
    </lineage>
</organism>
<dbReference type="Proteomes" id="UP000663866">
    <property type="component" value="Unassembled WGS sequence"/>
</dbReference>
<name>A0A816SL94_9BILA</name>
<comment type="caution">
    <text evidence="1">The sequence shown here is derived from an EMBL/GenBank/DDBJ whole genome shotgun (WGS) entry which is preliminary data.</text>
</comment>
<protein>
    <submittedName>
        <fullName evidence="1">Uncharacterized protein</fullName>
    </submittedName>
</protein>